<sequence length="105" mass="12077">MIHVMDHLPIKKLLAGLINYCWMYPIERLLRLLKKNARNMAKPERSIIETWVQYESLALCGMMMILVMMLVDAQNGPANIESNLGIRCDESSARKRAEALGEMDR</sequence>
<dbReference type="Pfam" id="PF13960">
    <property type="entry name" value="DUF4218"/>
    <property type="match status" value="1"/>
</dbReference>
<accession>A0AAD4WAA7</accession>
<dbReference type="InterPro" id="IPR025452">
    <property type="entry name" value="DUF4218"/>
</dbReference>
<evidence type="ECO:0000313" key="2">
    <source>
        <dbReference type="EMBL" id="KAI5339461.1"/>
    </source>
</evidence>
<organism evidence="2 3">
    <name type="scientific">Prunus dulcis</name>
    <name type="common">Almond</name>
    <name type="synonym">Amygdalus dulcis</name>
    <dbReference type="NCBI Taxonomy" id="3755"/>
    <lineage>
        <taxon>Eukaryota</taxon>
        <taxon>Viridiplantae</taxon>
        <taxon>Streptophyta</taxon>
        <taxon>Embryophyta</taxon>
        <taxon>Tracheophyta</taxon>
        <taxon>Spermatophyta</taxon>
        <taxon>Magnoliopsida</taxon>
        <taxon>eudicotyledons</taxon>
        <taxon>Gunneridae</taxon>
        <taxon>Pentapetalae</taxon>
        <taxon>rosids</taxon>
        <taxon>fabids</taxon>
        <taxon>Rosales</taxon>
        <taxon>Rosaceae</taxon>
        <taxon>Amygdaloideae</taxon>
        <taxon>Amygdaleae</taxon>
        <taxon>Prunus</taxon>
    </lineage>
</organism>
<dbReference type="PANTHER" id="PTHR48258">
    <property type="entry name" value="DUF4218 DOMAIN-CONTAINING PROTEIN-RELATED"/>
    <property type="match status" value="1"/>
</dbReference>
<comment type="caution">
    <text evidence="2">The sequence shown here is derived from an EMBL/GenBank/DDBJ whole genome shotgun (WGS) entry which is preliminary data.</text>
</comment>
<dbReference type="EMBL" id="JAJFAZ020000003">
    <property type="protein sequence ID" value="KAI5339461.1"/>
    <property type="molecule type" value="Genomic_DNA"/>
</dbReference>
<feature type="domain" description="DUF4218" evidence="1">
    <location>
        <begin position="1"/>
        <end position="63"/>
    </location>
</feature>
<reference evidence="2 3" key="1">
    <citation type="journal article" date="2022" name="G3 (Bethesda)">
        <title>Whole-genome sequence and methylome profiling of the almond [Prunus dulcis (Mill.) D.A. Webb] cultivar 'Nonpareil'.</title>
        <authorList>
            <person name="D'Amico-Willman K.M."/>
            <person name="Ouma W.Z."/>
            <person name="Meulia T."/>
            <person name="Sideli G.M."/>
            <person name="Gradziel T.M."/>
            <person name="Fresnedo-Ramirez J."/>
        </authorList>
    </citation>
    <scope>NUCLEOTIDE SEQUENCE [LARGE SCALE GENOMIC DNA]</scope>
    <source>
        <strain evidence="2">Clone GOH B32 T37-40</strain>
    </source>
</reference>
<dbReference type="Proteomes" id="UP001054821">
    <property type="component" value="Chromosome 3"/>
</dbReference>
<evidence type="ECO:0000259" key="1">
    <source>
        <dbReference type="Pfam" id="PF13960"/>
    </source>
</evidence>
<keyword evidence="3" id="KW-1185">Reference proteome</keyword>
<evidence type="ECO:0000313" key="3">
    <source>
        <dbReference type="Proteomes" id="UP001054821"/>
    </source>
</evidence>
<proteinExistence type="predicted"/>
<name>A0AAD4WAA7_PRUDU</name>
<gene>
    <name evidence="2" type="ORF">L3X38_018733</name>
</gene>
<dbReference type="AlphaFoldDB" id="A0AAD4WAA7"/>
<protein>
    <recommendedName>
        <fullName evidence="1">DUF4218 domain-containing protein</fullName>
    </recommendedName>
</protein>